<accession>A0A383A6Y0</accession>
<dbReference type="AlphaFoldDB" id="A0A383A6Y0"/>
<gene>
    <name evidence="1" type="ORF">METZ01_LOCUS456183</name>
</gene>
<sequence length="53" mass="5676">MKKLFIAAIMSLSLLTTGTFAEIKMGIILGFTGPIESLTPAMRDSAKLAFQEA</sequence>
<feature type="non-terminal residue" evidence="1">
    <location>
        <position position="53"/>
    </location>
</feature>
<protein>
    <recommendedName>
        <fullName evidence="2">Leucine-binding protein domain-containing protein</fullName>
    </recommendedName>
</protein>
<evidence type="ECO:0000313" key="1">
    <source>
        <dbReference type="EMBL" id="SVE03329.1"/>
    </source>
</evidence>
<dbReference type="EMBL" id="UINC01189577">
    <property type="protein sequence ID" value="SVE03329.1"/>
    <property type="molecule type" value="Genomic_DNA"/>
</dbReference>
<reference evidence="1" key="1">
    <citation type="submission" date="2018-05" db="EMBL/GenBank/DDBJ databases">
        <authorList>
            <person name="Lanie J.A."/>
            <person name="Ng W.-L."/>
            <person name="Kazmierczak K.M."/>
            <person name="Andrzejewski T.M."/>
            <person name="Davidsen T.M."/>
            <person name="Wayne K.J."/>
            <person name="Tettelin H."/>
            <person name="Glass J.I."/>
            <person name="Rusch D."/>
            <person name="Podicherti R."/>
            <person name="Tsui H.-C.T."/>
            <person name="Winkler M.E."/>
        </authorList>
    </citation>
    <scope>NUCLEOTIDE SEQUENCE</scope>
</reference>
<proteinExistence type="predicted"/>
<evidence type="ECO:0008006" key="2">
    <source>
        <dbReference type="Google" id="ProtNLM"/>
    </source>
</evidence>
<organism evidence="1">
    <name type="scientific">marine metagenome</name>
    <dbReference type="NCBI Taxonomy" id="408172"/>
    <lineage>
        <taxon>unclassified sequences</taxon>
        <taxon>metagenomes</taxon>
        <taxon>ecological metagenomes</taxon>
    </lineage>
</organism>
<name>A0A383A6Y0_9ZZZZ</name>